<dbReference type="RefSeq" id="WP_265966958.1">
    <property type="nucleotide sequence ID" value="NZ_JAPEVI010000003.1"/>
</dbReference>
<accession>A0ABT3R9Q6</accession>
<gene>
    <name evidence="1" type="ORF">ON753_26245</name>
</gene>
<evidence type="ECO:0000313" key="1">
    <source>
        <dbReference type="EMBL" id="MCX2725818.1"/>
    </source>
</evidence>
<sequence>MPVAQEGGQAPLHFDLDCAWRRRVTMDSHGFHQFAHGLRAFAVSRADPLRQTFVKKFELLLISFQDPGVQRYGLVHRWGFRELCENVFALIMKFGGARANHTRISDALRQLIDQSIDLTFELTGAALQPSSFCVRIGRETFALLMIGLHIFSQHPRIFHFFP</sequence>
<dbReference type="Proteomes" id="UP001300261">
    <property type="component" value="Unassembled WGS sequence"/>
</dbReference>
<name>A0ABT3R9Q6_9HYPH</name>
<comment type="caution">
    <text evidence="1">The sequence shown here is derived from an EMBL/GenBank/DDBJ whole genome shotgun (WGS) entry which is preliminary data.</text>
</comment>
<keyword evidence="2" id="KW-1185">Reference proteome</keyword>
<organism evidence="1 2">
    <name type="scientific">Roseibium salinum</name>
    <dbReference type="NCBI Taxonomy" id="1604349"/>
    <lineage>
        <taxon>Bacteria</taxon>
        <taxon>Pseudomonadati</taxon>
        <taxon>Pseudomonadota</taxon>
        <taxon>Alphaproteobacteria</taxon>
        <taxon>Hyphomicrobiales</taxon>
        <taxon>Stappiaceae</taxon>
        <taxon>Roseibium</taxon>
    </lineage>
</organism>
<reference evidence="1 2" key="1">
    <citation type="journal article" date="2016" name="Int. J. Syst. Evol. Microbiol.">
        <title>Labrenzia salina sp. nov., isolated from the rhizosphere of the halophyte Arthrocnemum macrostachyum.</title>
        <authorList>
            <person name="Camacho M."/>
            <person name="Redondo-Gomez S."/>
            <person name="Rodriguez-Llorente I."/>
            <person name="Rohde M."/>
            <person name="Sproer C."/>
            <person name="Schumann P."/>
            <person name="Klenk H.P."/>
            <person name="Montero-Calasanz M.D.C."/>
        </authorList>
    </citation>
    <scope>NUCLEOTIDE SEQUENCE [LARGE SCALE GENOMIC DNA]</scope>
    <source>
        <strain evidence="1 2">DSM 29163</strain>
    </source>
</reference>
<proteinExistence type="predicted"/>
<dbReference type="EMBL" id="JAPEVI010000003">
    <property type="protein sequence ID" value="MCX2725818.1"/>
    <property type="molecule type" value="Genomic_DNA"/>
</dbReference>
<protein>
    <submittedName>
        <fullName evidence="1">Uncharacterized protein</fullName>
    </submittedName>
</protein>
<evidence type="ECO:0000313" key="2">
    <source>
        <dbReference type="Proteomes" id="UP001300261"/>
    </source>
</evidence>